<proteinExistence type="predicted"/>
<protein>
    <submittedName>
        <fullName evidence="2">SbsC</fullName>
    </submittedName>
</protein>
<organism evidence="2">
    <name type="scientific">Siphoviridae sp. ctTrD1</name>
    <dbReference type="NCBI Taxonomy" id="2825524"/>
    <lineage>
        <taxon>Viruses</taxon>
        <taxon>Duplodnaviria</taxon>
        <taxon>Heunggongvirae</taxon>
        <taxon>Uroviricota</taxon>
        <taxon>Caudoviricetes</taxon>
    </lineage>
</organism>
<sequence>MTRLTVTSVAGNTSGSTKITVEPALSSGNSYKYKVAANPTLPNTGQECKSGYTAWNGTADITAAAGQKIVVVEVDLNNRCIGAGITSLTVAE</sequence>
<dbReference type="InterPro" id="IPR040751">
    <property type="entry name" value="SbsC_C"/>
</dbReference>
<evidence type="ECO:0000313" key="2">
    <source>
        <dbReference type="EMBL" id="DAE08952.1"/>
    </source>
</evidence>
<evidence type="ECO:0000259" key="1">
    <source>
        <dbReference type="Pfam" id="PF18316"/>
    </source>
</evidence>
<dbReference type="Pfam" id="PF18316">
    <property type="entry name" value="S-l_SbsC_C"/>
    <property type="match status" value="1"/>
</dbReference>
<reference evidence="2" key="1">
    <citation type="journal article" date="2021" name="Proc. Natl. Acad. Sci. U.S.A.">
        <title>A Catalog of Tens of Thousands of Viruses from Human Metagenomes Reveals Hidden Associations with Chronic Diseases.</title>
        <authorList>
            <person name="Tisza M.J."/>
            <person name="Buck C.B."/>
        </authorList>
    </citation>
    <scope>NUCLEOTIDE SEQUENCE</scope>
    <source>
        <strain evidence="2">CtTrD1</strain>
    </source>
</reference>
<name>A0A8S5PQA7_9CAUD</name>
<feature type="domain" description="S-layer protein SbsC C-terminal" evidence="1">
    <location>
        <begin position="10"/>
        <end position="81"/>
    </location>
</feature>
<dbReference type="EMBL" id="BK015480">
    <property type="protein sequence ID" value="DAE08952.1"/>
    <property type="molecule type" value="Genomic_DNA"/>
</dbReference>
<accession>A0A8S5PQA7</accession>